<feature type="compositionally biased region" description="Basic and acidic residues" evidence="2">
    <location>
        <begin position="213"/>
        <end position="224"/>
    </location>
</feature>
<name>A0A6J1V4K1_9SAUR</name>
<feature type="transmembrane region" description="Helical" evidence="3">
    <location>
        <begin position="165"/>
        <end position="188"/>
    </location>
</feature>
<accession>A0A6J1V4K1</accession>
<feature type="chain" id="PRO_5026737195" evidence="4">
    <location>
        <begin position="20"/>
        <end position="278"/>
    </location>
</feature>
<keyword evidence="3" id="KW-0812">Transmembrane</keyword>
<sequence length="278" mass="30748">MATAFLLGLLLWAVPVQLASTCLRCWPDAAAYFIYDANLLLQKDSAASDHLGTLFLGNVKELASYGSGYLEREHMEREAGNLFHHLELIIQKNKKNHEVLMKEAELEKADFIKRLEEASNLFVKEICSFSCGQSRFRPYEVVQCSNCQILKASCYDLRICAGPNIVAAVLITLTVLLGVLGVAIWYCCRKKASEETESQDEDDDDKDNEDDGKDSSETSEKSEEAAQTSPVADYSSPPEINMPSPPSPPEINMPSPPSPPEINMPSPPEFNIPSPPSF</sequence>
<dbReference type="GeneID" id="113421817"/>
<dbReference type="CTD" id="101929926"/>
<evidence type="ECO:0000256" key="3">
    <source>
        <dbReference type="SAM" id="Phobius"/>
    </source>
</evidence>
<keyword evidence="5" id="KW-1185">Reference proteome</keyword>
<feature type="region of interest" description="Disordered" evidence="2">
    <location>
        <begin position="194"/>
        <end position="278"/>
    </location>
</feature>
<keyword evidence="1" id="KW-0175">Coiled coil</keyword>
<feature type="compositionally biased region" description="Pro residues" evidence="2">
    <location>
        <begin position="243"/>
        <end position="278"/>
    </location>
</feature>
<dbReference type="KEGG" id="nss:113421817"/>
<dbReference type="AlphaFoldDB" id="A0A6J1V4K1"/>
<evidence type="ECO:0000256" key="1">
    <source>
        <dbReference type="SAM" id="Coils"/>
    </source>
</evidence>
<dbReference type="RefSeq" id="XP_026538201.1">
    <property type="nucleotide sequence ID" value="XM_026682416.1"/>
</dbReference>
<keyword evidence="3" id="KW-1133">Transmembrane helix</keyword>
<keyword evidence="4" id="KW-0732">Signal</keyword>
<gene>
    <name evidence="6" type="primary">TEX51</name>
</gene>
<dbReference type="Proteomes" id="UP000504612">
    <property type="component" value="Unplaced"/>
</dbReference>
<feature type="compositionally biased region" description="Acidic residues" evidence="2">
    <location>
        <begin position="195"/>
        <end position="212"/>
    </location>
</feature>
<evidence type="ECO:0000313" key="5">
    <source>
        <dbReference type="Proteomes" id="UP000504612"/>
    </source>
</evidence>
<feature type="coiled-coil region" evidence="1">
    <location>
        <begin position="94"/>
        <end position="121"/>
    </location>
</feature>
<keyword evidence="3" id="KW-0472">Membrane</keyword>
<feature type="signal peptide" evidence="4">
    <location>
        <begin position="1"/>
        <end position="19"/>
    </location>
</feature>
<feature type="compositionally biased region" description="Low complexity" evidence="2">
    <location>
        <begin position="225"/>
        <end position="242"/>
    </location>
</feature>
<reference evidence="6" key="1">
    <citation type="submission" date="2025-08" db="UniProtKB">
        <authorList>
            <consortium name="RefSeq"/>
        </authorList>
    </citation>
    <scope>IDENTIFICATION</scope>
</reference>
<protein>
    <submittedName>
        <fullName evidence="6">Testis-expressed protein 51</fullName>
    </submittedName>
</protein>
<evidence type="ECO:0000313" key="6">
    <source>
        <dbReference type="RefSeq" id="XP_026538201.1"/>
    </source>
</evidence>
<evidence type="ECO:0000256" key="4">
    <source>
        <dbReference type="SAM" id="SignalP"/>
    </source>
</evidence>
<proteinExistence type="predicted"/>
<organism evidence="5 6">
    <name type="scientific">Notechis scutatus</name>
    <name type="common">mainland tiger snake</name>
    <dbReference type="NCBI Taxonomy" id="8663"/>
    <lineage>
        <taxon>Eukaryota</taxon>
        <taxon>Metazoa</taxon>
        <taxon>Chordata</taxon>
        <taxon>Craniata</taxon>
        <taxon>Vertebrata</taxon>
        <taxon>Euteleostomi</taxon>
        <taxon>Lepidosauria</taxon>
        <taxon>Squamata</taxon>
        <taxon>Bifurcata</taxon>
        <taxon>Unidentata</taxon>
        <taxon>Episquamata</taxon>
        <taxon>Toxicofera</taxon>
        <taxon>Serpentes</taxon>
        <taxon>Colubroidea</taxon>
        <taxon>Elapidae</taxon>
        <taxon>Hydrophiinae</taxon>
        <taxon>Notechis</taxon>
    </lineage>
</organism>
<evidence type="ECO:0000256" key="2">
    <source>
        <dbReference type="SAM" id="MobiDB-lite"/>
    </source>
</evidence>